<feature type="region of interest" description="Disordered" evidence="2">
    <location>
        <begin position="456"/>
        <end position="626"/>
    </location>
</feature>
<feature type="compositionally biased region" description="Acidic residues" evidence="2">
    <location>
        <begin position="549"/>
        <end position="564"/>
    </location>
</feature>
<gene>
    <name evidence="3" type="ORF">N658DRAFT_440231</name>
</gene>
<feature type="region of interest" description="Disordered" evidence="2">
    <location>
        <begin position="138"/>
        <end position="166"/>
    </location>
</feature>
<evidence type="ECO:0000313" key="3">
    <source>
        <dbReference type="EMBL" id="KAK4105269.1"/>
    </source>
</evidence>
<evidence type="ECO:0000313" key="4">
    <source>
        <dbReference type="Proteomes" id="UP001305647"/>
    </source>
</evidence>
<reference evidence="3" key="1">
    <citation type="journal article" date="2023" name="Mol. Phylogenet. Evol.">
        <title>Genome-scale phylogeny and comparative genomics of the fungal order Sordariales.</title>
        <authorList>
            <person name="Hensen N."/>
            <person name="Bonometti L."/>
            <person name="Westerberg I."/>
            <person name="Brannstrom I.O."/>
            <person name="Guillou S."/>
            <person name="Cros-Aarteil S."/>
            <person name="Calhoun S."/>
            <person name="Haridas S."/>
            <person name="Kuo A."/>
            <person name="Mondo S."/>
            <person name="Pangilinan J."/>
            <person name="Riley R."/>
            <person name="LaButti K."/>
            <person name="Andreopoulos B."/>
            <person name="Lipzen A."/>
            <person name="Chen C."/>
            <person name="Yan M."/>
            <person name="Daum C."/>
            <person name="Ng V."/>
            <person name="Clum A."/>
            <person name="Steindorff A."/>
            <person name="Ohm R.A."/>
            <person name="Martin F."/>
            <person name="Silar P."/>
            <person name="Natvig D.O."/>
            <person name="Lalanne C."/>
            <person name="Gautier V."/>
            <person name="Ament-Velasquez S.L."/>
            <person name="Kruys A."/>
            <person name="Hutchinson M.I."/>
            <person name="Powell A.J."/>
            <person name="Barry K."/>
            <person name="Miller A.N."/>
            <person name="Grigoriev I.V."/>
            <person name="Debuchy R."/>
            <person name="Gladieux P."/>
            <person name="Hiltunen Thoren M."/>
            <person name="Johannesson H."/>
        </authorList>
    </citation>
    <scope>NUCLEOTIDE SEQUENCE</scope>
    <source>
        <strain evidence="3">CBS 757.83</strain>
    </source>
</reference>
<keyword evidence="4" id="KW-1185">Reference proteome</keyword>
<proteinExistence type="predicted"/>
<feature type="coiled-coil region" evidence="1">
    <location>
        <begin position="174"/>
        <end position="201"/>
    </location>
</feature>
<evidence type="ECO:0000256" key="1">
    <source>
        <dbReference type="SAM" id="Coils"/>
    </source>
</evidence>
<feature type="compositionally biased region" description="Polar residues" evidence="2">
    <location>
        <begin position="470"/>
        <end position="494"/>
    </location>
</feature>
<feature type="compositionally biased region" description="Polar residues" evidence="2">
    <location>
        <begin position="104"/>
        <end position="122"/>
    </location>
</feature>
<reference evidence="3" key="2">
    <citation type="submission" date="2023-05" db="EMBL/GenBank/DDBJ databases">
        <authorList>
            <consortium name="Lawrence Berkeley National Laboratory"/>
            <person name="Steindorff A."/>
            <person name="Hensen N."/>
            <person name="Bonometti L."/>
            <person name="Westerberg I."/>
            <person name="Brannstrom I.O."/>
            <person name="Guillou S."/>
            <person name="Cros-Aarteil S."/>
            <person name="Calhoun S."/>
            <person name="Haridas S."/>
            <person name="Kuo A."/>
            <person name="Mondo S."/>
            <person name="Pangilinan J."/>
            <person name="Riley R."/>
            <person name="Labutti K."/>
            <person name="Andreopoulos B."/>
            <person name="Lipzen A."/>
            <person name="Chen C."/>
            <person name="Yanf M."/>
            <person name="Daum C."/>
            <person name="Ng V."/>
            <person name="Clum A."/>
            <person name="Ohm R."/>
            <person name="Martin F."/>
            <person name="Silar P."/>
            <person name="Natvig D."/>
            <person name="Lalanne C."/>
            <person name="Gautier V."/>
            <person name="Ament-Velasquez S.L."/>
            <person name="Kruys A."/>
            <person name="Hutchinson M.I."/>
            <person name="Powell A.J."/>
            <person name="Barry K."/>
            <person name="Miller A.N."/>
            <person name="Grigoriev I.V."/>
            <person name="Debuchy R."/>
            <person name="Gladieux P."/>
            <person name="Thoren M.H."/>
            <person name="Johannesson H."/>
        </authorList>
    </citation>
    <scope>NUCLEOTIDE SEQUENCE</scope>
    <source>
        <strain evidence="3">CBS 757.83</strain>
    </source>
</reference>
<feature type="compositionally biased region" description="Acidic residues" evidence="2">
    <location>
        <begin position="572"/>
        <end position="598"/>
    </location>
</feature>
<protein>
    <submittedName>
        <fullName evidence="3">Uncharacterized protein</fullName>
    </submittedName>
</protein>
<organism evidence="3 4">
    <name type="scientific">Parathielavia hyrcaniae</name>
    <dbReference type="NCBI Taxonomy" id="113614"/>
    <lineage>
        <taxon>Eukaryota</taxon>
        <taxon>Fungi</taxon>
        <taxon>Dikarya</taxon>
        <taxon>Ascomycota</taxon>
        <taxon>Pezizomycotina</taxon>
        <taxon>Sordariomycetes</taxon>
        <taxon>Sordariomycetidae</taxon>
        <taxon>Sordariales</taxon>
        <taxon>Chaetomiaceae</taxon>
        <taxon>Parathielavia</taxon>
    </lineage>
</organism>
<feature type="region of interest" description="Disordered" evidence="2">
    <location>
        <begin position="64"/>
        <end position="125"/>
    </location>
</feature>
<feature type="compositionally biased region" description="Basic and acidic residues" evidence="2">
    <location>
        <begin position="1"/>
        <end position="22"/>
    </location>
</feature>
<comment type="caution">
    <text evidence="3">The sequence shown here is derived from an EMBL/GenBank/DDBJ whole genome shotgun (WGS) entry which is preliminary data.</text>
</comment>
<dbReference type="AlphaFoldDB" id="A0AAN6T5X5"/>
<dbReference type="EMBL" id="MU863625">
    <property type="protein sequence ID" value="KAK4105269.1"/>
    <property type="molecule type" value="Genomic_DNA"/>
</dbReference>
<feature type="region of interest" description="Disordered" evidence="2">
    <location>
        <begin position="1"/>
        <end position="23"/>
    </location>
</feature>
<evidence type="ECO:0000256" key="2">
    <source>
        <dbReference type="SAM" id="MobiDB-lite"/>
    </source>
</evidence>
<sequence>MDESTSRPHDGNTTKAAKDKKCPYCHQAFTSSSLGRHLDLYIREKNPKAPDGLHDVEAIRKIRENITRRQPKGAVPRRSTSVSVRASSTAPRKSPVSGDADSSAAKSPLSQREGSQSGSVTANRYPFKPRWEATGVINGLQDGSARDADGDGPGRGSRFGSLQRDVSRQTLKQQLDMRQQIQDAQDRARAAELALRELLGSLRAAKQHIDIDSMPFDFDPFSLDFPALTLQCLEPPPTLFASTQHPTPTSWSILPPGRSQLEALHVFFQKEFKGWKVACAAATTVVTDELTYPPAPSTSAGSATKKAQAQIRKAEQVATKMEKHVYDHLEATYAIWGALAQEQREQLWRLELARGVGRKQKQVDRLREGQHLLRQENTNLKMQLEQLTSLRQPQDFKIALPSTIFVDEKLMARVVEEGLEHRKELVGLNITSRDADLSTLVSSAIDRWKHVVVETRSASGGLGAQRPLDTCSTGEPSPESSTGGACLTNQQQPAPSYHQPPRPQYPSTISSQSTRHPSSAASTSAALTPRLHATPAVPSTAPSTSGHGDEDEDEVMSEQDAESDADSRQDPDQDGDAEGDTDADADADADADMDDDSGDYAAAPHRVVLQQHPHQLHSAVSVPYTR</sequence>
<feature type="compositionally biased region" description="Low complexity" evidence="2">
    <location>
        <begin position="74"/>
        <end position="92"/>
    </location>
</feature>
<keyword evidence="1" id="KW-0175">Coiled coil</keyword>
<dbReference type="Proteomes" id="UP001305647">
    <property type="component" value="Unassembled WGS sequence"/>
</dbReference>
<accession>A0AAN6T5X5</accession>
<feature type="compositionally biased region" description="Polar residues" evidence="2">
    <location>
        <begin position="505"/>
        <end position="517"/>
    </location>
</feature>
<name>A0AAN6T5X5_9PEZI</name>